<dbReference type="KEGG" id="pma:Pro_1585"/>
<evidence type="ECO:0000256" key="2">
    <source>
        <dbReference type="ARBA" id="ARBA00022741"/>
    </source>
</evidence>
<dbReference type="HOGENOM" id="CLU_038461_0_0_3"/>
<dbReference type="OrthoDB" id="416657at2"/>
<organism evidence="6 7">
    <name type="scientific">Prochlorococcus marinus (strain SARG / CCMP1375 / SS120)</name>
    <dbReference type="NCBI Taxonomy" id="167539"/>
    <lineage>
        <taxon>Bacteria</taxon>
        <taxon>Bacillati</taxon>
        <taxon>Cyanobacteriota</taxon>
        <taxon>Cyanophyceae</taxon>
        <taxon>Synechococcales</taxon>
        <taxon>Prochlorococcaceae</taxon>
        <taxon>Prochlorococcus</taxon>
    </lineage>
</organism>
<keyword evidence="3" id="KW-0067">ATP-binding</keyword>
<dbReference type="InterPro" id="IPR018181">
    <property type="entry name" value="Heat_shock_70_CS"/>
</dbReference>
<dbReference type="EMBL" id="AE017126">
    <property type="protein sequence ID" value="AAQ00629.1"/>
    <property type="molecule type" value="Genomic_DNA"/>
</dbReference>
<evidence type="ECO:0000313" key="7">
    <source>
        <dbReference type="Proteomes" id="UP000001420"/>
    </source>
</evidence>
<dbReference type="GO" id="GO:0005524">
    <property type="term" value="F:ATP binding"/>
    <property type="evidence" value="ECO:0007669"/>
    <property type="project" value="UniProtKB-KW"/>
</dbReference>
<name>Q7VA80_PROMA</name>
<dbReference type="AlphaFoldDB" id="Q7VA80"/>
<dbReference type="EnsemblBacteria" id="AAQ00629">
    <property type="protein sequence ID" value="AAQ00629"/>
    <property type="gene ID" value="Pro_1585"/>
</dbReference>
<dbReference type="PANTHER" id="PTHR42749:SF1">
    <property type="entry name" value="CELL SHAPE-DETERMINING PROTEIN MREB"/>
    <property type="match status" value="1"/>
</dbReference>
<protein>
    <submittedName>
        <fullName evidence="6">Molecular chaperone DnaK</fullName>
    </submittedName>
</protein>
<keyword evidence="5" id="KW-0143">Chaperone</keyword>
<accession>Q7VA80</accession>
<dbReference type="PANTHER" id="PTHR42749">
    <property type="entry name" value="CELL SHAPE-DETERMINING PROTEIN MREB"/>
    <property type="match status" value="1"/>
</dbReference>
<evidence type="ECO:0000313" key="6">
    <source>
        <dbReference type="EMBL" id="AAQ00629.1"/>
    </source>
</evidence>
<keyword evidence="7" id="KW-1185">Reference proteome</keyword>
<sequence>MTKLRGTLAIDLGSTTTVVAFQAENDHSIKLLDLDPITRVSGEVPSLLLKTFAVPPTYIFGQAAKESELISHDSQNLICDFKRWIGAPKKEVPSNFECSPEEAGELLIKEIWERIPSELEIKKLVLSAPVETYKKYREWLHKVCINLDVPEIALVDEPTAAAIGAEQSGGSKILVIDIGGSTIDMSMVLLEGGEGQAEPIAQLIRFNGKDLEGISNQIIRGATVLGKAGLRLGGRDFDRWILNHLYPNTKQTNYLLDVAEKLKCRLSDKNLIETKKLTEEIFLSSDQAKKELRLSRVELEELLKRKGLFKSLSKLLAQTIAQGRSKGYEVEDLTGVVIVGGGSRIPLIKHWLLNQVGASKLMTPPPIEAVVTGALKLTPGVMIRDVINRGVSLRFWDQRTNNHIWHPLFLPGQPWPTTKPLEIILSASKMNQLEIELKIADNKNNDIQEVIYVDGIPTIKETQETYKPQFSPWENTALVIPLNPPGELGIDCLKLQFTIDNLCQLNVEGIDLRNGAQIVKKNLGVIR</sequence>
<dbReference type="PROSITE" id="PS00329">
    <property type="entry name" value="HSP70_2"/>
    <property type="match status" value="1"/>
</dbReference>
<dbReference type="InterPro" id="IPR043129">
    <property type="entry name" value="ATPase_NBD"/>
</dbReference>
<evidence type="ECO:0000256" key="5">
    <source>
        <dbReference type="ARBA" id="ARBA00023186"/>
    </source>
</evidence>
<dbReference type="Gene3D" id="3.90.640.10">
    <property type="entry name" value="Actin, Chain A, domain 4"/>
    <property type="match status" value="1"/>
</dbReference>
<dbReference type="STRING" id="167539.Pro_1585"/>
<dbReference type="eggNOG" id="COG0443">
    <property type="taxonomic scope" value="Bacteria"/>
</dbReference>
<evidence type="ECO:0000256" key="4">
    <source>
        <dbReference type="ARBA" id="ARBA00023016"/>
    </source>
</evidence>
<dbReference type="Proteomes" id="UP000001420">
    <property type="component" value="Chromosome"/>
</dbReference>
<evidence type="ECO:0000256" key="3">
    <source>
        <dbReference type="ARBA" id="ARBA00022840"/>
    </source>
</evidence>
<proteinExistence type="inferred from homology"/>
<gene>
    <name evidence="6" type="primary">dnaK</name>
    <name evidence="6" type="ordered locus">Pro_1585</name>
</gene>
<dbReference type="InterPro" id="IPR013126">
    <property type="entry name" value="Hsp_70_fam"/>
</dbReference>
<dbReference type="Gene3D" id="3.30.420.40">
    <property type="match status" value="2"/>
</dbReference>
<dbReference type="RefSeq" id="WP_011125735.1">
    <property type="nucleotide sequence ID" value="NC_005042.1"/>
</dbReference>
<dbReference type="GO" id="GO:0140662">
    <property type="term" value="F:ATP-dependent protein folding chaperone"/>
    <property type="evidence" value="ECO:0007669"/>
    <property type="project" value="InterPro"/>
</dbReference>
<comment type="similarity">
    <text evidence="1">Belongs to the heat shock protein 70 family.</text>
</comment>
<keyword evidence="4" id="KW-0346">Stress response</keyword>
<dbReference type="PATRIC" id="fig|167539.5.peg.1674"/>
<keyword evidence="2" id="KW-0547">Nucleotide-binding</keyword>
<dbReference type="SUPFAM" id="SSF53067">
    <property type="entry name" value="Actin-like ATPase domain"/>
    <property type="match status" value="2"/>
</dbReference>
<evidence type="ECO:0000256" key="1">
    <source>
        <dbReference type="ARBA" id="ARBA00007381"/>
    </source>
</evidence>
<reference evidence="6 7" key="1">
    <citation type="journal article" date="2003" name="Proc. Natl. Acad. Sci. U.S.A.">
        <title>Genome sequence of the cyanobacterium Prochlorococcus marinus SS120, a nearly minimal oxyphototrophic genome.</title>
        <authorList>
            <person name="Dufresne A."/>
            <person name="Salanoubat M."/>
            <person name="Partensky F."/>
            <person name="Artiguenave F."/>
            <person name="Axmann I.M."/>
            <person name="Barbe V."/>
            <person name="Duprat S."/>
            <person name="Galperin M.Y."/>
            <person name="Koonin E.V."/>
            <person name="Le Gall F."/>
            <person name="Makarova K.S."/>
            <person name="Ostrowski M."/>
            <person name="Oztas S."/>
            <person name="Robert C."/>
            <person name="Rogozin I.B."/>
            <person name="Scanlan D.J."/>
            <person name="Tandeau de Marsac N."/>
            <person name="Weissenbach J."/>
            <person name="Wincker P."/>
            <person name="Wolf Y.I."/>
            <person name="Hess W.R."/>
        </authorList>
    </citation>
    <scope>NUCLEOTIDE SEQUENCE [LARGE SCALE GENOMIC DNA]</scope>
    <source>
        <strain evidence="7">SARG / CCMP1375 / SS120</strain>
    </source>
</reference>
<dbReference type="SMR" id="Q7VA80"/>
<dbReference type="Pfam" id="PF00012">
    <property type="entry name" value="HSP70"/>
    <property type="match status" value="1"/>
</dbReference>